<dbReference type="EMBL" id="MU117992">
    <property type="protein sequence ID" value="KAF9649829.1"/>
    <property type="molecule type" value="Genomic_DNA"/>
</dbReference>
<sequence length="749" mass="81001">MPRNSESTRPGSPAPPNPRVASNSTTPFDPNLTNSAATNVSQHVDRPTNALPKVGETRCYWALLSADLNFLYLDPVLQSHLAEQADLLIGKTLIDFVHPDEQKSAKQDLGSVLESRTLHGSVTRVRFSRLSRVRRELGFRGVPATFPDVEKVTVDQNYVAVDIVINWAAEGLVLCFIHAVVDINPADDNNEQHKSGWTNWCGTPAMDSNQAQLLYQRLGEHIPNPGNMRRVFQILLNRPERPLWMSWPPDGSTDGPTSRDFAKLAEEVQIDNTTHGSDAKTSCTRRYKALQPIYMGPEGHKQVESIFIPYGPCAIIFACHKVDSYPRDPQANGHPVGYASHYPPHSQPIYDPNNHYDLPPMSGGPPYNYVQMGSGPHPAGAFHPNQQWPEGANGQYGHEWPSSSVAPSTSNVRSGMYPSDHPNQHTWSSQPPSYNLDPSHPGHPRSITPYNNYSQAGGEGHGSDGGSASDVPPPRSGQRRGSARDQYGTGGRSTGKPPVGIQKCSSCKVTQSPEWRKGPSGKKDLCNACGLRYARSRAKKEGGSGTKRRKDKVFPQGMKQEGSTPPPPPGRGMHPSSHVPSLRRATFNEPLIGTPPEAGSSYEHPTHTGPSPSPPPPPRGPGGFGHYPPRQNGSPAEIRANQFSYPIPPPTNHPGQPSPRSSGPSSVPRLAPTNYPGQNGSGGNRVASTSSNSSSVSATHASSFERDSAGGRARDRTKRDAEAGPSSHMPSASMPSPGDWSKRSSSYLN</sequence>
<reference evidence="1" key="1">
    <citation type="submission" date="2019-10" db="EMBL/GenBank/DDBJ databases">
        <authorList>
            <consortium name="DOE Joint Genome Institute"/>
            <person name="Kuo A."/>
            <person name="Miyauchi S."/>
            <person name="Kiss E."/>
            <person name="Drula E."/>
            <person name="Kohler A."/>
            <person name="Sanchez-Garcia M."/>
            <person name="Andreopoulos B."/>
            <person name="Barry K.W."/>
            <person name="Bonito G."/>
            <person name="Buee M."/>
            <person name="Carver A."/>
            <person name="Chen C."/>
            <person name="Cichocki N."/>
            <person name="Clum A."/>
            <person name="Culley D."/>
            <person name="Crous P.W."/>
            <person name="Fauchery L."/>
            <person name="Girlanda M."/>
            <person name="Hayes R."/>
            <person name="Keri Z."/>
            <person name="Labutti K."/>
            <person name="Lipzen A."/>
            <person name="Lombard V."/>
            <person name="Magnuson J."/>
            <person name="Maillard F."/>
            <person name="Morin E."/>
            <person name="Murat C."/>
            <person name="Nolan M."/>
            <person name="Ohm R."/>
            <person name="Pangilinan J."/>
            <person name="Pereira M."/>
            <person name="Perotto S."/>
            <person name="Peter M."/>
            <person name="Riley R."/>
            <person name="Sitrit Y."/>
            <person name="Stielow B."/>
            <person name="Szollosi G."/>
            <person name="Zifcakova L."/>
            <person name="Stursova M."/>
            <person name="Spatafora J.W."/>
            <person name="Tedersoo L."/>
            <person name="Vaario L.-M."/>
            <person name="Yamada A."/>
            <person name="Yan M."/>
            <person name="Wang P."/>
            <person name="Xu J."/>
            <person name="Bruns T."/>
            <person name="Baldrian P."/>
            <person name="Vilgalys R."/>
            <person name="Henrissat B."/>
            <person name="Grigoriev I.V."/>
            <person name="Hibbett D."/>
            <person name="Nagy L.G."/>
            <person name="Martin F.M."/>
        </authorList>
    </citation>
    <scope>NUCLEOTIDE SEQUENCE</scope>
    <source>
        <strain evidence="1">P2</strain>
    </source>
</reference>
<protein>
    <submittedName>
        <fullName evidence="1">Uncharacterized protein</fullName>
    </submittedName>
</protein>
<comment type="caution">
    <text evidence="1">The sequence shown here is derived from an EMBL/GenBank/DDBJ whole genome shotgun (WGS) entry which is preliminary data.</text>
</comment>
<organism evidence="1 2">
    <name type="scientific">Thelephora ganbajun</name>
    <name type="common">Ganba fungus</name>
    <dbReference type="NCBI Taxonomy" id="370292"/>
    <lineage>
        <taxon>Eukaryota</taxon>
        <taxon>Fungi</taxon>
        <taxon>Dikarya</taxon>
        <taxon>Basidiomycota</taxon>
        <taxon>Agaricomycotina</taxon>
        <taxon>Agaricomycetes</taxon>
        <taxon>Thelephorales</taxon>
        <taxon>Thelephoraceae</taxon>
        <taxon>Thelephora</taxon>
    </lineage>
</organism>
<reference evidence="1" key="2">
    <citation type="journal article" date="2020" name="Nat. Commun.">
        <title>Large-scale genome sequencing of mycorrhizal fungi provides insights into the early evolution of symbiotic traits.</title>
        <authorList>
            <person name="Miyauchi S."/>
            <person name="Kiss E."/>
            <person name="Kuo A."/>
            <person name="Drula E."/>
            <person name="Kohler A."/>
            <person name="Sanchez-Garcia M."/>
            <person name="Morin E."/>
            <person name="Andreopoulos B."/>
            <person name="Barry K.W."/>
            <person name="Bonito G."/>
            <person name="Buee M."/>
            <person name="Carver A."/>
            <person name="Chen C."/>
            <person name="Cichocki N."/>
            <person name="Clum A."/>
            <person name="Culley D."/>
            <person name="Crous P.W."/>
            <person name="Fauchery L."/>
            <person name="Girlanda M."/>
            <person name="Hayes R.D."/>
            <person name="Keri Z."/>
            <person name="LaButti K."/>
            <person name="Lipzen A."/>
            <person name="Lombard V."/>
            <person name="Magnuson J."/>
            <person name="Maillard F."/>
            <person name="Murat C."/>
            <person name="Nolan M."/>
            <person name="Ohm R.A."/>
            <person name="Pangilinan J."/>
            <person name="Pereira M.F."/>
            <person name="Perotto S."/>
            <person name="Peter M."/>
            <person name="Pfister S."/>
            <person name="Riley R."/>
            <person name="Sitrit Y."/>
            <person name="Stielow J.B."/>
            <person name="Szollosi G."/>
            <person name="Zifcakova L."/>
            <person name="Stursova M."/>
            <person name="Spatafora J.W."/>
            <person name="Tedersoo L."/>
            <person name="Vaario L.M."/>
            <person name="Yamada A."/>
            <person name="Yan M."/>
            <person name="Wang P."/>
            <person name="Xu J."/>
            <person name="Bruns T."/>
            <person name="Baldrian P."/>
            <person name="Vilgalys R."/>
            <person name="Dunand C."/>
            <person name="Henrissat B."/>
            <person name="Grigoriev I.V."/>
            <person name="Hibbett D."/>
            <person name="Nagy L.G."/>
            <person name="Martin F.M."/>
        </authorList>
    </citation>
    <scope>NUCLEOTIDE SEQUENCE</scope>
    <source>
        <strain evidence="1">P2</strain>
    </source>
</reference>
<evidence type="ECO:0000313" key="2">
    <source>
        <dbReference type="Proteomes" id="UP000886501"/>
    </source>
</evidence>
<keyword evidence="2" id="KW-1185">Reference proteome</keyword>
<dbReference type="Proteomes" id="UP000886501">
    <property type="component" value="Unassembled WGS sequence"/>
</dbReference>
<accession>A0ACB6ZJV1</accession>
<evidence type="ECO:0000313" key="1">
    <source>
        <dbReference type="EMBL" id="KAF9649829.1"/>
    </source>
</evidence>
<name>A0ACB6ZJV1_THEGA</name>
<gene>
    <name evidence="1" type="ORF">BDM02DRAFT_3094085</name>
</gene>
<proteinExistence type="predicted"/>